<comment type="caution">
    <text evidence="1">The sequence shown here is derived from an EMBL/GenBank/DDBJ whole genome shotgun (WGS) entry which is preliminary data.</text>
</comment>
<dbReference type="AlphaFoldDB" id="X0TY61"/>
<dbReference type="EMBL" id="BARS01014970">
    <property type="protein sequence ID" value="GAF98493.1"/>
    <property type="molecule type" value="Genomic_DNA"/>
</dbReference>
<name>X0TY61_9ZZZZ</name>
<organism evidence="1">
    <name type="scientific">marine sediment metagenome</name>
    <dbReference type="NCBI Taxonomy" id="412755"/>
    <lineage>
        <taxon>unclassified sequences</taxon>
        <taxon>metagenomes</taxon>
        <taxon>ecological metagenomes</taxon>
    </lineage>
</organism>
<proteinExistence type="predicted"/>
<sequence length="70" mass="7968">MSWLFVIQFNKYDKNFEISLENWKVKDLSPEECLEKGGRTLNIVGGDICEKDEVNIGKVVGFISPNICCL</sequence>
<reference evidence="1" key="1">
    <citation type="journal article" date="2014" name="Front. Microbiol.">
        <title>High frequency of phylogenetically diverse reductive dehalogenase-homologous genes in deep subseafloor sedimentary metagenomes.</title>
        <authorList>
            <person name="Kawai M."/>
            <person name="Futagami T."/>
            <person name="Toyoda A."/>
            <person name="Takaki Y."/>
            <person name="Nishi S."/>
            <person name="Hori S."/>
            <person name="Arai W."/>
            <person name="Tsubouchi T."/>
            <person name="Morono Y."/>
            <person name="Uchiyama I."/>
            <person name="Ito T."/>
            <person name="Fujiyama A."/>
            <person name="Inagaki F."/>
            <person name="Takami H."/>
        </authorList>
    </citation>
    <scope>NUCLEOTIDE SEQUENCE</scope>
    <source>
        <strain evidence="1">Expedition CK06-06</strain>
    </source>
</reference>
<evidence type="ECO:0000313" key="1">
    <source>
        <dbReference type="EMBL" id="GAF98493.1"/>
    </source>
</evidence>
<gene>
    <name evidence="1" type="ORF">S01H1_24855</name>
</gene>
<protein>
    <submittedName>
        <fullName evidence="1">Uncharacterized protein</fullName>
    </submittedName>
</protein>
<accession>X0TY61</accession>